<gene>
    <name evidence="1" type="ORF">UFOVP778_18</name>
</gene>
<evidence type="ECO:0000313" key="1">
    <source>
        <dbReference type="EMBL" id="CAB4161961.1"/>
    </source>
</evidence>
<sequence>MENVFKAMGDALNPNCQSETDKNPLEDRQKAFDELFDAIKEVPDQLQRVNLMTKLSNYIYQECINR</sequence>
<dbReference type="EMBL" id="LR796733">
    <property type="protein sequence ID" value="CAB4161961.1"/>
    <property type="molecule type" value="Genomic_DNA"/>
</dbReference>
<proteinExistence type="predicted"/>
<name>A0A6J5NXF8_9CAUD</name>
<protein>
    <submittedName>
        <fullName evidence="1">Uncharacterized protein</fullName>
    </submittedName>
</protein>
<accession>A0A6J5NXF8</accession>
<organism evidence="1">
    <name type="scientific">uncultured Caudovirales phage</name>
    <dbReference type="NCBI Taxonomy" id="2100421"/>
    <lineage>
        <taxon>Viruses</taxon>
        <taxon>Duplodnaviria</taxon>
        <taxon>Heunggongvirae</taxon>
        <taxon>Uroviricota</taxon>
        <taxon>Caudoviricetes</taxon>
        <taxon>Peduoviridae</taxon>
        <taxon>Maltschvirus</taxon>
        <taxon>Maltschvirus maltsch</taxon>
    </lineage>
</organism>
<reference evidence="1" key="1">
    <citation type="submission" date="2020-04" db="EMBL/GenBank/DDBJ databases">
        <authorList>
            <person name="Chiriac C."/>
            <person name="Salcher M."/>
            <person name="Ghai R."/>
            <person name="Kavagutti S V."/>
        </authorList>
    </citation>
    <scope>NUCLEOTIDE SEQUENCE</scope>
</reference>